<name>A0AAP4BTU2_9CORY</name>
<evidence type="ECO:0000313" key="3">
    <source>
        <dbReference type="EMBL" id="MDK4326325.1"/>
    </source>
</evidence>
<feature type="signal peptide" evidence="2">
    <location>
        <begin position="1"/>
        <end position="34"/>
    </location>
</feature>
<feature type="chain" id="PRO_5042810865" evidence="2">
    <location>
        <begin position="35"/>
        <end position="305"/>
    </location>
</feature>
<proteinExistence type="predicted"/>
<feature type="transmembrane region" description="Helical" evidence="1">
    <location>
        <begin position="279"/>
        <end position="299"/>
    </location>
</feature>
<evidence type="ECO:0000256" key="2">
    <source>
        <dbReference type="SAM" id="SignalP"/>
    </source>
</evidence>
<keyword evidence="1" id="KW-0812">Transmembrane</keyword>
<sequence>MNTHNAPRTTTPRTTTLRTRAAGLALAAATGLSAGFFPLAQPAATAQGSDLSQVVTGDEAIAPEGEKVVVEAGHIDIGAMVIDGELQILARDDRSQPPVWRHLDDMVFQLRENSVQTLPDNDDFSFVGAGANEPAYVVPQTEIVDVPWLGWNTQAPALTENVQNGVNMDFVGHSGPGEFALFLQNGGFEAPDVLWSTAEGKDDDFFVELHTHTHANWTFTDPGVHQVGLQISATTHDGQELSAREAVTFAVGEGTDPAEAHNAVFDWDNASTGSSGFQVSWLLVGGIVLVVVLVGVGVASRGKKK</sequence>
<protein>
    <submittedName>
        <fullName evidence="3">Choice-of-anchor M domain-containing protein</fullName>
    </submittedName>
</protein>
<dbReference type="EMBL" id="JASNVP010000006">
    <property type="protein sequence ID" value="MDK4326325.1"/>
    <property type="molecule type" value="Genomic_DNA"/>
</dbReference>
<evidence type="ECO:0000313" key="4">
    <source>
        <dbReference type="Proteomes" id="UP001226160"/>
    </source>
</evidence>
<dbReference type="Proteomes" id="UP001226160">
    <property type="component" value="Unassembled WGS sequence"/>
</dbReference>
<organism evidence="3 4">
    <name type="scientific">Corynebacterium propinquum</name>
    <dbReference type="NCBI Taxonomy" id="43769"/>
    <lineage>
        <taxon>Bacteria</taxon>
        <taxon>Bacillati</taxon>
        <taxon>Actinomycetota</taxon>
        <taxon>Actinomycetes</taxon>
        <taxon>Mycobacteriales</taxon>
        <taxon>Corynebacteriaceae</taxon>
        <taxon>Corynebacterium</taxon>
    </lineage>
</organism>
<keyword evidence="1" id="KW-1133">Transmembrane helix</keyword>
<evidence type="ECO:0000256" key="1">
    <source>
        <dbReference type="SAM" id="Phobius"/>
    </source>
</evidence>
<dbReference type="InterPro" id="IPR022435">
    <property type="entry name" value="Surface-anchored_actinobac"/>
</dbReference>
<keyword evidence="1" id="KW-0472">Membrane</keyword>
<dbReference type="NCBIfam" id="TIGR03769">
    <property type="entry name" value="P_ac_wall_RPT"/>
    <property type="match status" value="1"/>
</dbReference>
<gene>
    <name evidence="3" type="ORF">QPX54_07390</name>
</gene>
<dbReference type="NCBIfam" id="NF038134">
    <property type="entry name" value="choice_anch_M"/>
    <property type="match status" value="1"/>
</dbReference>
<reference evidence="3" key="1">
    <citation type="submission" date="2023-05" db="EMBL/GenBank/DDBJ databases">
        <title>Metabolic capabilities are highly conserved among human nasal-associated Corynebacterium species in pangenomic analyses.</title>
        <authorList>
            <person name="Tran T.H."/>
            <person name="Roberts A.Q."/>
            <person name="Escapa I.F."/>
            <person name="Gao W."/>
            <person name="Conlan S."/>
            <person name="Kong H."/>
            <person name="Segre J.A."/>
            <person name="Kelly M.S."/>
            <person name="Lemon K.P."/>
        </authorList>
    </citation>
    <scope>NUCLEOTIDE SEQUENCE</scope>
    <source>
        <strain evidence="3">KPL2654</strain>
    </source>
</reference>
<accession>A0AAP4BTU2</accession>
<keyword evidence="2" id="KW-0732">Signal</keyword>
<dbReference type="AlphaFoldDB" id="A0AAP4BTU2"/>
<dbReference type="RefSeq" id="WP_049168053.1">
    <property type="nucleotide sequence ID" value="NZ_JASNVG010000006.1"/>
</dbReference>
<comment type="caution">
    <text evidence="3">The sequence shown here is derived from an EMBL/GenBank/DDBJ whole genome shotgun (WGS) entry which is preliminary data.</text>
</comment>